<gene>
    <name evidence="2" type="ORF">ACFQZM_03020</name>
</gene>
<dbReference type="InterPro" id="IPR052170">
    <property type="entry name" value="M29_Exopeptidase"/>
</dbReference>
<dbReference type="Proteomes" id="UP001597063">
    <property type="component" value="Unassembled WGS sequence"/>
</dbReference>
<dbReference type="EMBL" id="JBHTGP010000003">
    <property type="protein sequence ID" value="MFD0683458.1"/>
    <property type="molecule type" value="Genomic_DNA"/>
</dbReference>
<organism evidence="2 3">
    <name type="scientific">Actinomadura fibrosa</name>
    <dbReference type="NCBI Taxonomy" id="111802"/>
    <lineage>
        <taxon>Bacteria</taxon>
        <taxon>Bacillati</taxon>
        <taxon>Actinomycetota</taxon>
        <taxon>Actinomycetes</taxon>
        <taxon>Streptosporangiales</taxon>
        <taxon>Thermomonosporaceae</taxon>
        <taxon>Actinomadura</taxon>
    </lineage>
</organism>
<sequence>MRDRRDVLRMGAQASAAGLLPGLAGQEAAAAETPPGPFTGSYANPYASAPFSYVSEPTASPGSITELMPGVQNLLDHVRLSRGERVLLLAEHTADPVVLQAIAAAAACRDTDVRVLSVPSFSAGGWDRGASLDVEKAAVAQSDVVISATWWGEVHTAPLFFDQIRHLDVRFASLHMAATAGALLTGARFPNEVYYEIKDRALARLTEARRIRVTSASGTDLTFSRPAFTPDTGPMTPGRWEPFPYGGVNFSPAGTDGVLIIEDSTYTGTPETPVRVTFAGGLVRAIEGGIAAERIRRRAPGGYYLRHALIGLNPKVRVAGGTQFEREKHAGAFYCGIDALTDGRPDRSRPGFAHCDCQIDRPTIELDGTPFVANGRLLLLGAPAVRRVAARYGPPELILDDDPLIVLPRRYSGGPVH</sequence>
<name>A0ABW2XD56_9ACTN</name>
<dbReference type="SUPFAM" id="SSF144052">
    <property type="entry name" value="Thermophilic metalloprotease-like"/>
    <property type="match status" value="1"/>
</dbReference>
<proteinExistence type="predicted"/>
<comment type="caution">
    <text evidence="2">The sequence shown here is derived from an EMBL/GenBank/DDBJ whole genome shotgun (WGS) entry which is preliminary data.</text>
</comment>
<evidence type="ECO:0008006" key="4">
    <source>
        <dbReference type="Google" id="ProtNLM"/>
    </source>
</evidence>
<dbReference type="RefSeq" id="WP_207399889.1">
    <property type="nucleotide sequence ID" value="NZ_CAACUY010000063.1"/>
</dbReference>
<reference evidence="3" key="1">
    <citation type="journal article" date="2019" name="Int. J. Syst. Evol. Microbiol.">
        <title>The Global Catalogue of Microorganisms (GCM) 10K type strain sequencing project: providing services to taxonomists for standard genome sequencing and annotation.</title>
        <authorList>
            <consortium name="The Broad Institute Genomics Platform"/>
            <consortium name="The Broad Institute Genome Sequencing Center for Infectious Disease"/>
            <person name="Wu L."/>
            <person name="Ma J."/>
        </authorList>
    </citation>
    <scope>NUCLEOTIDE SEQUENCE [LARGE SCALE GENOMIC DNA]</scope>
    <source>
        <strain evidence="3">JCM 9371</strain>
    </source>
</reference>
<accession>A0ABW2XD56</accession>
<protein>
    <recommendedName>
        <fullName evidence="4">Leucyl aminopeptidase (Aminopeptidase T)</fullName>
    </recommendedName>
</protein>
<dbReference type="InterPro" id="IPR058739">
    <property type="entry name" value="NicX"/>
</dbReference>
<keyword evidence="3" id="KW-1185">Reference proteome</keyword>
<dbReference type="InterPro" id="IPR006311">
    <property type="entry name" value="TAT_signal"/>
</dbReference>
<dbReference type="PANTHER" id="PTHR34448">
    <property type="entry name" value="AMINOPEPTIDASE"/>
    <property type="match status" value="1"/>
</dbReference>
<evidence type="ECO:0000313" key="3">
    <source>
        <dbReference type="Proteomes" id="UP001597063"/>
    </source>
</evidence>
<evidence type="ECO:0000256" key="1">
    <source>
        <dbReference type="ARBA" id="ARBA00022723"/>
    </source>
</evidence>
<dbReference type="Pfam" id="PF26233">
    <property type="entry name" value="NicX"/>
    <property type="match status" value="1"/>
</dbReference>
<keyword evidence="1" id="KW-0479">Metal-binding</keyword>
<evidence type="ECO:0000313" key="2">
    <source>
        <dbReference type="EMBL" id="MFD0683458.1"/>
    </source>
</evidence>
<dbReference type="PANTHER" id="PTHR34448:SF1">
    <property type="entry name" value="BLL6088 PROTEIN"/>
    <property type="match status" value="1"/>
</dbReference>
<dbReference type="PROSITE" id="PS51318">
    <property type="entry name" value="TAT"/>
    <property type="match status" value="1"/>
</dbReference>